<keyword evidence="5 18" id="KW-0812">Transmembrane</keyword>
<keyword evidence="8 18" id="KW-0547">Nucleotide-binding</keyword>
<dbReference type="InterPro" id="IPR017969">
    <property type="entry name" value="Heavy-metal-associated_CS"/>
</dbReference>
<keyword evidence="15" id="KW-0406">Ion transport</keyword>
<dbReference type="CDD" id="cd02094">
    <property type="entry name" value="P-type_ATPase_Cu-like"/>
    <property type="match status" value="1"/>
</dbReference>
<feature type="transmembrane region" description="Helical" evidence="18">
    <location>
        <begin position="570"/>
        <end position="591"/>
    </location>
</feature>
<dbReference type="InterPro" id="IPR008250">
    <property type="entry name" value="ATPase_P-typ_transduc_dom_A_sf"/>
</dbReference>
<evidence type="ECO:0000256" key="13">
    <source>
        <dbReference type="ARBA" id="ARBA00022989"/>
    </source>
</evidence>
<evidence type="ECO:0000256" key="4">
    <source>
        <dbReference type="ARBA" id="ARBA00022448"/>
    </source>
</evidence>
<dbReference type="EC" id="7.2.2.8" evidence="3"/>
<comment type="similarity">
    <text evidence="2 18">Belongs to the cation transport ATPase (P-type) (TC 3.A.3) family. Type IB subfamily.</text>
</comment>
<dbReference type="GO" id="GO:0012505">
    <property type="term" value="C:endomembrane system"/>
    <property type="evidence" value="ECO:0007669"/>
    <property type="project" value="UniProtKB-SubCell"/>
</dbReference>
<dbReference type="SFLD" id="SFLDF00027">
    <property type="entry name" value="p-type_atpase"/>
    <property type="match status" value="1"/>
</dbReference>
<feature type="region of interest" description="Disordered" evidence="19">
    <location>
        <begin position="63"/>
        <end position="92"/>
    </location>
</feature>
<dbReference type="InterPro" id="IPR044492">
    <property type="entry name" value="P_typ_ATPase_HD_dom"/>
</dbReference>
<feature type="transmembrane region" description="Helical" evidence="18">
    <location>
        <begin position="895"/>
        <end position="914"/>
    </location>
</feature>
<evidence type="ECO:0000256" key="7">
    <source>
        <dbReference type="ARBA" id="ARBA00022737"/>
    </source>
</evidence>
<evidence type="ECO:0000256" key="18">
    <source>
        <dbReference type="RuleBase" id="RU362081"/>
    </source>
</evidence>
<evidence type="ECO:0000256" key="8">
    <source>
        <dbReference type="ARBA" id="ARBA00022741"/>
    </source>
</evidence>
<dbReference type="PROSITE" id="PS50846">
    <property type="entry name" value="HMA_2"/>
    <property type="match status" value="3"/>
</dbReference>
<keyword evidence="16 18" id="KW-0472">Membrane</keyword>
<dbReference type="FunFam" id="3.40.50.1000:FF:000144">
    <property type="entry name" value="copper-transporting ATPase 1 isoform X2"/>
    <property type="match status" value="1"/>
</dbReference>
<comment type="caution">
    <text evidence="21">The sequence shown here is derived from an EMBL/GenBank/DDBJ whole genome shotgun (WGS) entry which is preliminary data.</text>
</comment>
<keyword evidence="13 18" id="KW-1133">Transmembrane helix</keyword>
<feature type="transmembrane region" description="Helical" evidence="18">
    <location>
        <begin position="361"/>
        <end position="383"/>
    </location>
</feature>
<dbReference type="Pfam" id="PF00403">
    <property type="entry name" value="HMA"/>
    <property type="match status" value="3"/>
</dbReference>
<gene>
    <name evidence="21" type="ORF">EVJ47_04230</name>
</gene>
<evidence type="ECO:0000256" key="11">
    <source>
        <dbReference type="ARBA" id="ARBA00022842"/>
    </source>
</evidence>
<dbReference type="SUPFAM" id="SSF55008">
    <property type="entry name" value="HMA, heavy metal-associated domain"/>
    <property type="match status" value="3"/>
</dbReference>
<reference evidence="21 22" key="1">
    <citation type="submission" date="2019-01" db="EMBL/GenBank/DDBJ databases">
        <title>Insights into ecological role of a new deltaproteobacterial order Candidatus Sinidesulfobacterales (Sva0485) by metagenomics and metatranscriptomics.</title>
        <authorList>
            <person name="Tan S."/>
            <person name="Liu J."/>
            <person name="Fang Y."/>
            <person name="Hedlund B.P."/>
            <person name="Lian Z.H."/>
            <person name="Huang L.Y."/>
            <person name="Li J.T."/>
            <person name="Huang L.N."/>
            <person name="Li W.J."/>
            <person name="Jiang H.C."/>
            <person name="Dong H.L."/>
            <person name="Shu W.S."/>
        </authorList>
    </citation>
    <scope>NUCLEOTIDE SEQUENCE [LARGE SCALE GENOMIC DNA]</scope>
    <source>
        <strain evidence="21">AP3</strain>
    </source>
</reference>
<evidence type="ECO:0000256" key="5">
    <source>
        <dbReference type="ARBA" id="ARBA00022692"/>
    </source>
</evidence>
<evidence type="ECO:0000256" key="19">
    <source>
        <dbReference type="SAM" id="MobiDB-lite"/>
    </source>
</evidence>
<comment type="catalytic activity">
    <reaction evidence="17">
        <text>Cu(+)(in) + ATP + H2O = Cu(+)(out) + ADP + phosphate + H(+)</text>
        <dbReference type="Rhea" id="RHEA:25792"/>
        <dbReference type="ChEBI" id="CHEBI:15377"/>
        <dbReference type="ChEBI" id="CHEBI:15378"/>
        <dbReference type="ChEBI" id="CHEBI:30616"/>
        <dbReference type="ChEBI" id="CHEBI:43474"/>
        <dbReference type="ChEBI" id="CHEBI:49552"/>
        <dbReference type="ChEBI" id="CHEBI:456216"/>
        <dbReference type="EC" id="7.2.2.8"/>
    </reaction>
</comment>
<evidence type="ECO:0000256" key="6">
    <source>
        <dbReference type="ARBA" id="ARBA00022723"/>
    </source>
</evidence>
<dbReference type="Gene3D" id="3.30.70.100">
    <property type="match status" value="3"/>
</dbReference>
<dbReference type="PRINTS" id="PR00943">
    <property type="entry name" value="CUATPASE"/>
</dbReference>
<dbReference type="InterPro" id="IPR023298">
    <property type="entry name" value="ATPase_P-typ_TM_dom_sf"/>
</dbReference>
<evidence type="ECO:0000256" key="9">
    <source>
        <dbReference type="ARBA" id="ARBA00022796"/>
    </source>
</evidence>
<dbReference type="InterPro" id="IPR036412">
    <property type="entry name" value="HAD-like_sf"/>
</dbReference>
<dbReference type="InterPro" id="IPR018303">
    <property type="entry name" value="ATPase_P-typ_P_site"/>
</dbReference>
<evidence type="ECO:0000256" key="15">
    <source>
        <dbReference type="ARBA" id="ARBA00023065"/>
    </source>
</evidence>
<evidence type="ECO:0000259" key="20">
    <source>
        <dbReference type="PROSITE" id="PS50846"/>
    </source>
</evidence>
<keyword evidence="6 18" id="KW-0479">Metal-binding</keyword>
<dbReference type="Gene3D" id="3.40.1110.10">
    <property type="entry name" value="Calcium-transporting ATPase, cytoplasmic domain N"/>
    <property type="match status" value="1"/>
</dbReference>
<dbReference type="InterPro" id="IPR036163">
    <property type="entry name" value="HMA_dom_sf"/>
</dbReference>
<feature type="domain" description="HMA" evidence="20">
    <location>
        <begin position="192"/>
        <end position="258"/>
    </location>
</feature>
<dbReference type="FunFam" id="3.30.70.100:FF:000001">
    <property type="entry name" value="ATPase copper transporting beta"/>
    <property type="match status" value="2"/>
</dbReference>
<evidence type="ECO:0000313" key="22">
    <source>
        <dbReference type="Proteomes" id="UP000320813"/>
    </source>
</evidence>
<dbReference type="GO" id="GO:0016887">
    <property type="term" value="F:ATP hydrolysis activity"/>
    <property type="evidence" value="ECO:0007669"/>
    <property type="project" value="InterPro"/>
</dbReference>
<proteinExistence type="inferred from homology"/>
<dbReference type="FunFam" id="2.70.150.10:FF:000002">
    <property type="entry name" value="Copper-transporting ATPase 1, putative"/>
    <property type="match status" value="1"/>
</dbReference>
<dbReference type="NCBIfam" id="TIGR01511">
    <property type="entry name" value="ATPase-IB1_Cu"/>
    <property type="match status" value="1"/>
</dbReference>
<dbReference type="SFLD" id="SFLDG00002">
    <property type="entry name" value="C1.7:_P-type_atpase_like"/>
    <property type="match status" value="1"/>
</dbReference>
<keyword evidence="10 18" id="KW-0067">ATP-binding</keyword>
<dbReference type="NCBIfam" id="TIGR01525">
    <property type="entry name" value="ATPase-IB_hvy"/>
    <property type="match status" value="1"/>
</dbReference>
<accession>A0A519BE17</accession>
<dbReference type="InterPro" id="IPR023299">
    <property type="entry name" value="ATPase_P-typ_cyto_dom_N"/>
</dbReference>
<dbReference type="InterPro" id="IPR006121">
    <property type="entry name" value="HMA_dom"/>
</dbReference>
<sequence length="954" mass="103239">MKNEKIAVHGMTCEHCVKTVTKAVSSLKGVKSVNVSLKDKCADVTFDEGTTSASDIKKAIKEAGYETEEEGDPGHETKDRSPTLTDKGNAAPAQQKQYKFKISKMDCASCAETIVDTVKRIDGVKNARLNFVNETLYVDSGANNLSPDEIIKMVKFAGFGAELIDEARQAIPQGWTIQPAESKNKQEKPEAENLRFKIEGMHCTNCARTIEKGVGKIDGINKVTVNFAGESGFVSFDPSLTSKEAIFKAVTESGYTPVDETETGEEAEKSLSINAHIPFMDKWFRKIPDWKKDIYWLIFTFILTIPVVILTYKNMFGMAKMAETPNEFKIFILFILATIVQFTAGLTFYKGAYYSLKSFSANMDVLVALGISAAYFYSVAGVFLFKGELYFDTSVLLILFIRTGKLLEKISKQRAASSLKALFKLQANKANLIENNGAVKVVDTSSVKAGDVLLVKKGDKIPVDGVIMEGQTQIDESMLTGEPIPVEKKVNGEVSGATINIGQVIKIKALRVGKDTILSQIVRLVEDAQADKAPIQRIADEVTNYFVPIVVAISLAVFFSWRYIFHSNFLFALSAAIAVLVIACPCAMGLATPMALMVGSSIGLEKGILIKKSSGLEEIARINAVVFDKTGTITYGKPEVTDIIPLGSLPANEILKIAAYGEGFSSHPIAAAIVKKYNESNEKTAVGIDRAEIQPADYKEIGGLGITLNYGGKKIFIGKKGLFETENIDLSKFSELEEKYAKESKTVIGISAGSDMAGIITLADKVKKGAKEAITKLKSMGIAVYLLTGDNLNSAANVAVQVGIDEKNVIANVLPQDKLNEVKKLKNLGLKVAMVGDGINDAPALAYADVGIAIGSGTDVARETGDIILVKSDIKDAYKSVALGRKTLNKVKQNLFWAFFFNGLGIPFAAGVFYHFTGWLLPPAAAGAAMAVSSITVSLNSIMLRGYSKKIDRL</sequence>
<feature type="transmembrane region" description="Helical" evidence="18">
    <location>
        <begin position="545"/>
        <end position="564"/>
    </location>
</feature>
<keyword evidence="9" id="KW-0187">Copper transport</keyword>
<dbReference type="PROSITE" id="PS01047">
    <property type="entry name" value="HMA_1"/>
    <property type="match status" value="2"/>
</dbReference>
<dbReference type="Proteomes" id="UP000320813">
    <property type="component" value="Unassembled WGS sequence"/>
</dbReference>
<dbReference type="InterPro" id="IPR023214">
    <property type="entry name" value="HAD_sf"/>
</dbReference>
<dbReference type="Gene3D" id="3.40.50.1000">
    <property type="entry name" value="HAD superfamily/HAD-like"/>
    <property type="match status" value="1"/>
</dbReference>
<keyword evidence="11" id="KW-0460">Magnesium</keyword>
<dbReference type="NCBIfam" id="TIGR00003">
    <property type="entry name" value="copper ion binding protein"/>
    <property type="match status" value="2"/>
</dbReference>
<dbReference type="GO" id="GO:0005886">
    <property type="term" value="C:plasma membrane"/>
    <property type="evidence" value="ECO:0007669"/>
    <property type="project" value="UniProtKB-SubCell"/>
</dbReference>
<dbReference type="EMBL" id="SGBD01000001">
    <property type="protein sequence ID" value="RZD15487.1"/>
    <property type="molecule type" value="Genomic_DNA"/>
</dbReference>
<dbReference type="GO" id="GO:0005507">
    <property type="term" value="F:copper ion binding"/>
    <property type="evidence" value="ECO:0007669"/>
    <property type="project" value="InterPro"/>
</dbReference>
<feature type="transmembrane region" description="Helical" evidence="18">
    <location>
        <begin position="294"/>
        <end position="310"/>
    </location>
</feature>
<evidence type="ECO:0000256" key="1">
    <source>
        <dbReference type="ARBA" id="ARBA00004127"/>
    </source>
</evidence>
<evidence type="ECO:0000256" key="14">
    <source>
        <dbReference type="ARBA" id="ARBA00023008"/>
    </source>
</evidence>
<feature type="domain" description="HMA" evidence="20">
    <location>
        <begin position="2"/>
        <end position="68"/>
    </location>
</feature>
<evidence type="ECO:0000256" key="17">
    <source>
        <dbReference type="ARBA" id="ARBA00049289"/>
    </source>
</evidence>
<keyword evidence="4" id="KW-0813">Transport</keyword>
<dbReference type="GO" id="GO:0005524">
    <property type="term" value="F:ATP binding"/>
    <property type="evidence" value="ECO:0007669"/>
    <property type="project" value="UniProtKB-UniRule"/>
</dbReference>
<dbReference type="SUPFAM" id="SSF81653">
    <property type="entry name" value="Calcium ATPase, transduction domain A"/>
    <property type="match status" value="1"/>
</dbReference>
<dbReference type="PRINTS" id="PR00942">
    <property type="entry name" value="CUATPASEI"/>
</dbReference>
<dbReference type="SFLD" id="SFLDS00003">
    <property type="entry name" value="Haloacid_Dehalogenase"/>
    <property type="match status" value="1"/>
</dbReference>
<evidence type="ECO:0000256" key="2">
    <source>
        <dbReference type="ARBA" id="ARBA00006024"/>
    </source>
</evidence>
<keyword evidence="7" id="KW-0677">Repeat</keyword>
<dbReference type="Pfam" id="PF00122">
    <property type="entry name" value="E1-E2_ATPase"/>
    <property type="match status" value="1"/>
</dbReference>
<dbReference type="SUPFAM" id="SSF56784">
    <property type="entry name" value="HAD-like"/>
    <property type="match status" value="1"/>
</dbReference>
<feature type="compositionally biased region" description="Polar residues" evidence="19">
    <location>
        <begin position="82"/>
        <end position="92"/>
    </location>
</feature>
<keyword evidence="12" id="KW-1278">Translocase</keyword>
<feature type="transmembrane region" description="Helical" evidence="18">
    <location>
        <begin position="330"/>
        <end position="349"/>
    </location>
</feature>
<feature type="compositionally biased region" description="Basic and acidic residues" evidence="19">
    <location>
        <begin position="72"/>
        <end position="81"/>
    </location>
</feature>
<dbReference type="InterPro" id="IPR059000">
    <property type="entry name" value="ATPase_P-type_domA"/>
</dbReference>
<keyword evidence="14" id="KW-0186">Copper</keyword>
<dbReference type="GO" id="GO:0140581">
    <property type="term" value="F:P-type monovalent copper transporter activity"/>
    <property type="evidence" value="ECO:0007669"/>
    <property type="project" value="UniProtKB-EC"/>
</dbReference>
<feature type="transmembrane region" description="Helical" evidence="18">
    <location>
        <begin position="920"/>
        <end position="944"/>
    </location>
</feature>
<dbReference type="AlphaFoldDB" id="A0A519BE17"/>
<protein>
    <recommendedName>
        <fullName evidence="3">P-type Cu(+) transporter</fullName>
        <ecNumber evidence="3">7.2.2.8</ecNumber>
    </recommendedName>
</protein>
<dbReference type="PANTHER" id="PTHR43520:SF8">
    <property type="entry name" value="P-TYPE CU(+) TRANSPORTER"/>
    <property type="match status" value="1"/>
</dbReference>
<evidence type="ECO:0000256" key="16">
    <source>
        <dbReference type="ARBA" id="ARBA00023136"/>
    </source>
</evidence>
<evidence type="ECO:0000313" key="21">
    <source>
        <dbReference type="EMBL" id="RZD15487.1"/>
    </source>
</evidence>
<dbReference type="CDD" id="cd00371">
    <property type="entry name" value="HMA"/>
    <property type="match status" value="3"/>
</dbReference>
<keyword evidence="18" id="KW-1003">Cell membrane</keyword>
<dbReference type="PANTHER" id="PTHR43520">
    <property type="entry name" value="ATP7, ISOFORM B"/>
    <property type="match status" value="1"/>
</dbReference>
<dbReference type="InterPro" id="IPR027256">
    <property type="entry name" value="P-typ_ATPase_IB"/>
</dbReference>
<dbReference type="InterPro" id="IPR006122">
    <property type="entry name" value="HMA_Cu_ion-bd"/>
</dbReference>
<dbReference type="PROSITE" id="PS00154">
    <property type="entry name" value="ATPASE_E1_E2"/>
    <property type="match status" value="1"/>
</dbReference>
<name>A0A519BE17_9DELT</name>
<evidence type="ECO:0000256" key="12">
    <source>
        <dbReference type="ARBA" id="ARBA00022967"/>
    </source>
</evidence>
<dbReference type="InterPro" id="IPR001757">
    <property type="entry name" value="P_typ_ATPase"/>
</dbReference>
<evidence type="ECO:0000256" key="10">
    <source>
        <dbReference type="ARBA" id="ARBA00022840"/>
    </source>
</evidence>
<dbReference type="Pfam" id="PF00702">
    <property type="entry name" value="Hydrolase"/>
    <property type="match status" value="1"/>
</dbReference>
<dbReference type="GO" id="GO:0043682">
    <property type="term" value="F:P-type divalent copper transporter activity"/>
    <property type="evidence" value="ECO:0007669"/>
    <property type="project" value="TreeGrafter"/>
</dbReference>
<dbReference type="SUPFAM" id="SSF81665">
    <property type="entry name" value="Calcium ATPase, transmembrane domain M"/>
    <property type="match status" value="1"/>
</dbReference>
<evidence type="ECO:0000256" key="3">
    <source>
        <dbReference type="ARBA" id="ARBA00012517"/>
    </source>
</evidence>
<organism evidence="21 22">
    <name type="scientific">Candidatus Acidulodesulfobacterium ferriphilum</name>
    <dbReference type="NCBI Taxonomy" id="2597223"/>
    <lineage>
        <taxon>Bacteria</taxon>
        <taxon>Deltaproteobacteria</taxon>
        <taxon>Candidatus Acidulodesulfobacterales</taxon>
        <taxon>Candidatus Acidulodesulfobacterium</taxon>
    </lineage>
</organism>
<dbReference type="GO" id="GO:0055070">
    <property type="term" value="P:copper ion homeostasis"/>
    <property type="evidence" value="ECO:0007669"/>
    <property type="project" value="TreeGrafter"/>
</dbReference>
<dbReference type="NCBIfam" id="TIGR01494">
    <property type="entry name" value="ATPase_P-type"/>
    <property type="match status" value="1"/>
</dbReference>
<comment type="subcellular location">
    <subcellularLocation>
        <location evidence="18">Cell membrane</location>
    </subcellularLocation>
    <subcellularLocation>
        <location evidence="1">Endomembrane system</location>
        <topology evidence="1">Multi-pass membrane protein</topology>
    </subcellularLocation>
</comment>
<dbReference type="Gene3D" id="2.70.150.10">
    <property type="entry name" value="Calcium-transporting ATPase, cytoplasmic transduction domain A"/>
    <property type="match status" value="1"/>
</dbReference>
<dbReference type="PRINTS" id="PR00119">
    <property type="entry name" value="CATATPASE"/>
</dbReference>
<feature type="domain" description="HMA" evidence="20">
    <location>
        <begin position="96"/>
        <end position="162"/>
    </location>
</feature>